<feature type="compositionally biased region" description="Basic and acidic residues" evidence="1">
    <location>
        <begin position="21"/>
        <end position="34"/>
    </location>
</feature>
<sequence length="137" mass="15318">MYKQFTNINCTKEDIDSEEVDITKLDKSDDKNQSDEGSATDLPVDPMERHFTKLLDERIDLLIAGERGKEREIDGSIHTSSGSLQSSHSMDPPSTFTSVTSHTSGTSDWYNRLALTRLESTANDYVNNNDVSRDATI</sequence>
<organism evidence="2 3">
    <name type="scientific">Dreissena polymorpha</name>
    <name type="common">Zebra mussel</name>
    <name type="synonym">Mytilus polymorpha</name>
    <dbReference type="NCBI Taxonomy" id="45954"/>
    <lineage>
        <taxon>Eukaryota</taxon>
        <taxon>Metazoa</taxon>
        <taxon>Spiralia</taxon>
        <taxon>Lophotrochozoa</taxon>
        <taxon>Mollusca</taxon>
        <taxon>Bivalvia</taxon>
        <taxon>Autobranchia</taxon>
        <taxon>Heteroconchia</taxon>
        <taxon>Euheterodonta</taxon>
        <taxon>Imparidentia</taxon>
        <taxon>Neoheterodontei</taxon>
        <taxon>Myida</taxon>
        <taxon>Dreissenoidea</taxon>
        <taxon>Dreissenidae</taxon>
        <taxon>Dreissena</taxon>
    </lineage>
</organism>
<protein>
    <submittedName>
        <fullName evidence="2">Uncharacterized protein</fullName>
    </submittedName>
</protein>
<keyword evidence="3" id="KW-1185">Reference proteome</keyword>
<reference evidence="2" key="1">
    <citation type="journal article" date="2019" name="bioRxiv">
        <title>The Genome of the Zebra Mussel, Dreissena polymorpha: A Resource for Invasive Species Research.</title>
        <authorList>
            <person name="McCartney M.A."/>
            <person name="Auch B."/>
            <person name="Kono T."/>
            <person name="Mallez S."/>
            <person name="Zhang Y."/>
            <person name="Obille A."/>
            <person name="Becker A."/>
            <person name="Abrahante J.E."/>
            <person name="Garbe J."/>
            <person name="Badalamenti J.P."/>
            <person name="Herman A."/>
            <person name="Mangelson H."/>
            <person name="Liachko I."/>
            <person name="Sullivan S."/>
            <person name="Sone E.D."/>
            <person name="Koren S."/>
            <person name="Silverstein K.A.T."/>
            <person name="Beckman K.B."/>
            <person name="Gohl D.M."/>
        </authorList>
    </citation>
    <scope>NUCLEOTIDE SEQUENCE</scope>
    <source>
        <strain evidence="2">Duluth1</strain>
        <tissue evidence="2">Whole animal</tissue>
    </source>
</reference>
<evidence type="ECO:0000313" key="2">
    <source>
        <dbReference type="EMBL" id="KAH3802588.1"/>
    </source>
</evidence>
<evidence type="ECO:0000313" key="3">
    <source>
        <dbReference type="Proteomes" id="UP000828390"/>
    </source>
</evidence>
<feature type="region of interest" description="Disordered" evidence="1">
    <location>
        <begin position="16"/>
        <end position="46"/>
    </location>
</feature>
<feature type="region of interest" description="Disordered" evidence="1">
    <location>
        <begin position="65"/>
        <end position="105"/>
    </location>
</feature>
<gene>
    <name evidence="2" type="ORF">DPMN_156266</name>
</gene>
<evidence type="ECO:0000256" key="1">
    <source>
        <dbReference type="SAM" id="MobiDB-lite"/>
    </source>
</evidence>
<dbReference type="EMBL" id="JAIWYP010000007">
    <property type="protein sequence ID" value="KAH3802588.1"/>
    <property type="molecule type" value="Genomic_DNA"/>
</dbReference>
<feature type="compositionally biased region" description="Low complexity" evidence="1">
    <location>
        <begin position="76"/>
        <end position="89"/>
    </location>
</feature>
<reference evidence="2" key="2">
    <citation type="submission" date="2020-11" db="EMBL/GenBank/DDBJ databases">
        <authorList>
            <person name="McCartney M.A."/>
            <person name="Auch B."/>
            <person name="Kono T."/>
            <person name="Mallez S."/>
            <person name="Becker A."/>
            <person name="Gohl D.M."/>
            <person name="Silverstein K.A.T."/>
            <person name="Koren S."/>
            <person name="Bechman K.B."/>
            <person name="Herman A."/>
            <person name="Abrahante J.E."/>
            <person name="Garbe J."/>
        </authorList>
    </citation>
    <scope>NUCLEOTIDE SEQUENCE</scope>
    <source>
        <strain evidence="2">Duluth1</strain>
        <tissue evidence="2">Whole animal</tissue>
    </source>
</reference>
<comment type="caution">
    <text evidence="2">The sequence shown here is derived from an EMBL/GenBank/DDBJ whole genome shotgun (WGS) entry which is preliminary data.</text>
</comment>
<dbReference type="Proteomes" id="UP000828390">
    <property type="component" value="Unassembled WGS sequence"/>
</dbReference>
<feature type="compositionally biased region" description="Polar residues" evidence="1">
    <location>
        <begin position="92"/>
        <end position="105"/>
    </location>
</feature>
<proteinExistence type="predicted"/>
<dbReference type="AlphaFoldDB" id="A0A9D4FSU2"/>
<name>A0A9D4FSU2_DREPO</name>
<feature type="compositionally biased region" description="Basic and acidic residues" evidence="1">
    <location>
        <begin position="65"/>
        <end position="75"/>
    </location>
</feature>
<accession>A0A9D4FSU2</accession>